<comment type="caution">
    <text evidence="1">The sequence shown here is derived from an EMBL/GenBank/DDBJ whole genome shotgun (WGS) entry which is preliminary data.</text>
</comment>
<dbReference type="Proteomes" id="UP001224775">
    <property type="component" value="Unassembled WGS sequence"/>
</dbReference>
<proteinExistence type="predicted"/>
<protein>
    <submittedName>
        <fullName evidence="1">Uncharacterized protein</fullName>
    </submittedName>
</protein>
<sequence length="307" mass="34279">MIPSTSSLTAALQTVAVGAIMYFWMRRKSKPNEKAKPLHVDYGKAISFPFPMKVIGSLPEWIRIPLMAKGSKPSPPRDSIDILGQDSEVDPYEKKLMLPGKIWRVRYSYLMSPEFKKAMGSLFGNVNAGAITNAPDHLKETLEKDIAAAEMYDTMSEKERAEQGGDSKQDMFIAKINIDGDDNALLIYNPVRLHPQMIDWINTLGEVKFIVSGSSSHTNFLPDASNHFPNAKIICASAADLKCQGVGMRPADFLYDVLRDEVPKRYSGRGTYQDALEALQGQARLFHIRGDVCTQALFVLVHKHLFE</sequence>
<evidence type="ECO:0000313" key="2">
    <source>
        <dbReference type="Proteomes" id="UP001224775"/>
    </source>
</evidence>
<dbReference type="AlphaFoldDB" id="A0AAD9D8J0"/>
<dbReference type="EMBL" id="JATAAI010000028">
    <property type="protein sequence ID" value="KAK1736769.1"/>
    <property type="molecule type" value="Genomic_DNA"/>
</dbReference>
<reference evidence="1" key="1">
    <citation type="submission" date="2023-06" db="EMBL/GenBank/DDBJ databases">
        <title>Survivors Of The Sea: Transcriptome response of Skeletonema marinoi to long-term dormancy.</title>
        <authorList>
            <person name="Pinder M.I.M."/>
            <person name="Kourtchenko O."/>
            <person name="Robertson E.K."/>
            <person name="Larsson T."/>
            <person name="Maumus F."/>
            <person name="Osuna-Cruz C.M."/>
            <person name="Vancaester E."/>
            <person name="Stenow R."/>
            <person name="Vandepoele K."/>
            <person name="Ploug H."/>
            <person name="Bruchert V."/>
            <person name="Godhe A."/>
            <person name="Topel M."/>
        </authorList>
    </citation>
    <scope>NUCLEOTIDE SEQUENCE</scope>
    <source>
        <strain evidence="1">R05AC</strain>
    </source>
</reference>
<keyword evidence="2" id="KW-1185">Reference proteome</keyword>
<name>A0AAD9D8J0_9STRA</name>
<evidence type="ECO:0000313" key="1">
    <source>
        <dbReference type="EMBL" id="KAK1736769.1"/>
    </source>
</evidence>
<organism evidence="1 2">
    <name type="scientific">Skeletonema marinoi</name>
    <dbReference type="NCBI Taxonomy" id="267567"/>
    <lineage>
        <taxon>Eukaryota</taxon>
        <taxon>Sar</taxon>
        <taxon>Stramenopiles</taxon>
        <taxon>Ochrophyta</taxon>
        <taxon>Bacillariophyta</taxon>
        <taxon>Coscinodiscophyceae</taxon>
        <taxon>Thalassiosirophycidae</taxon>
        <taxon>Thalassiosirales</taxon>
        <taxon>Skeletonemataceae</taxon>
        <taxon>Skeletonema</taxon>
        <taxon>Skeletonema marinoi-dohrnii complex</taxon>
    </lineage>
</organism>
<accession>A0AAD9D8J0</accession>
<gene>
    <name evidence="1" type="ORF">QTG54_012791</name>
</gene>